<dbReference type="Gene3D" id="2.40.10.10">
    <property type="entry name" value="Trypsin-like serine proteases"/>
    <property type="match status" value="1"/>
</dbReference>
<dbReference type="AlphaFoldDB" id="A0A4Y3KJ45"/>
<organism evidence="2 3">
    <name type="scientific">Cellulomonas gelida</name>
    <dbReference type="NCBI Taxonomy" id="1712"/>
    <lineage>
        <taxon>Bacteria</taxon>
        <taxon>Bacillati</taxon>
        <taxon>Actinomycetota</taxon>
        <taxon>Actinomycetes</taxon>
        <taxon>Micrococcales</taxon>
        <taxon>Cellulomonadaceae</taxon>
        <taxon>Cellulomonas</taxon>
    </lineage>
</organism>
<dbReference type="OrthoDB" id="4829522at2"/>
<keyword evidence="3" id="KW-1185">Reference proteome</keyword>
<protein>
    <recommendedName>
        <fullName evidence="4">Serine protease</fullName>
    </recommendedName>
</protein>
<name>A0A4Y3KJ45_9CELL</name>
<feature type="region of interest" description="Disordered" evidence="1">
    <location>
        <begin position="44"/>
        <end position="69"/>
    </location>
</feature>
<evidence type="ECO:0000256" key="1">
    <source>
        <dbReference type="SAM" id="MobiDB-lite"/>
    </source>
</evidence>
<gene>
    <name evidence="2" type="ORF">CGE01nite_03760</name>
</gene>
<evidence type="ECO:0000313" key="3">
    <source>
        <dbReference type="Proteomes" id="UP000320461"/>
    </source>
</evidence>
<dbReference type="SUPFAM" id="SSF50494">
    <property type="entry name" value="Trypsin-like serine proteases"/>
    <property type="match status" value="1"/>
</dbReference>
<sequence>MAIDDGSRARDTRCDTPVRGRRRGMAIGAVLAVGATVVGPAASATAGATADERRPLTAPSWPGLASTDSSSGVLEVSAAGESGPVRGAALAVAAGGIVVTHSHVVAGATSIVVTDPSTGLRSAASVLVRDERADVAVLQLASADGVRLATLRDGLPDSAESA</sequence>
<accession>A0A4Y3KJ45</accession>
<reference evidence="2 3" key="1">
    <citation type="submission" date="2019-06" db="EMBL/GenBank/DDBJ databases">
        <title>Whole genome shotgun sequence of Cellulomonas gelida NBRC 3748.</title>
        <authorList>
            <person name="Hosoyama A."/>
            <person name="Uohara A."/>
            <person name="Ohji S."/>
            <person name="Ichikawa N."/>
        </authorList>
    </citation>
    <scope>NUCLEOTIDE SEQUENCE [LARGE SCALE GENOMIC DNA]</scope>
    <source>
        <strain evidence="2 3">NBRC 3748</strain>
    </source>
</reference>
<proteinExistence type="predicted"/>
<evidence type="ECO:0000313" key="2">
    <source>
        <dbReference type="EMBL" id="GEA83125.1"/>
    </source>
</evidence>
<dbReference type="RefSeq" id="WP_141368638.1">
    <property type="nucleotide sequence ID" value="NZ_BJLQ01000003.1"/>
</dbReference>
<comment type="caution">
    <text evidence="2">The sequence shown here is derived from an EMBL/GenBank/DDBJ whole genome shotgun (WGS) entry which is preliminary data.</text>
</comment>
<dbReference type="InterPro" id="IPR043504">
    <property type="entry name" value="Peptidase_S1_PA_chymotrypsin"/>
</dbReference>
<dbReference type="EMBL" id="BJLQ01000003">
    <property type="protein sequence ID" value="GEA83125.1"/>
    <property type="molecule type" value="Genomic_DNA"/>
</dbReference>
<dbReference type="InterPro" id="IPR009003">
    <property type="entry name" value="Peptidase_S1_PA"/>
</dbReference>
<dbReference type="Proteomes" id="UP000320461">
    <property type="component" value="Unassembled WGS sequence"/>
</dbReference>
<evidence type="ECO:0008006" key="4">
    <source>
        <dbReference type="Google" id="ProtNLM"/>
    </source>
</evidence>